<reference evidence="6" key="1">
    <citation type="submission" date="2020-11" db="EMBL/GenBank/DDBJ databases">
        <authorList>
            <person name="Tran Van P."/>
        </authorList>
    </citation>
    <scope>NUCLEOTIDE SEQUENCE</scope>
</reference>
<dbReference type="InterPro" id="IPR004294">
    <property type="entry name" value="Carotenoid_Oase"/>
</dbReference>
<gene>
    <name evidence="6" type="ORF">TDIB3V08_LOCUS5830</name>
</gene>
<keyword evidence="4 5" id="KW-0408">Iron</keyword>
<dbReference type="GO" id="GO:0003834">
    <property type="term" value="F:beta-carotene 15,15'-dioxygenase activity"/>
    <property type="evidence" value="ECO:0007669"/>
    <property type="project" value="TreeGrafter"/>
</dbReference>
<dbReference type="GO" id="GO:0016121">
    <property type="term" value="P:carotene catabolic process"/>
    <property type="evidence" value="ECO:0007669"/>
    <property type="project" value="TreeGrafter"/>
</dbReference>
<evidence type="ECO:0000256" key="5">
    <source>
        <dbReference type="PIRSR" id="PIRSR604294-1"/>
    </source>
</evidence>
<dbReference type="Pfam" id="PF03055">
    <property type="entry name" value="RPE65"/>
    <property type="match status" value="2"/>
</dbReference>
<evidence type="ECO:0000256" key="1">
    <source>
        <dbReference type="ARBA" id="ARBA00006787"/>
    </source>
</evidence>
<name>A0A7R8ZBV9_TIMDO</name>
<comment type="cofactor">
    <cofactor evidence="5">
        <name>Fe(2+)</name>
        <dbReference type="ChEBI" id="CHEBI:29033"/>
    </cofactor>
    <text evidence="5">Binds 1 Fe(2+) ion per subunit.</text>
</comment>
<evidence type="ECO:0000256" key="4">
    <source>
        <dbReference type="ARBA" id="ARBA00023004"/>
    </source>
</evidence>
<evidence type="ECO:0000256" key="2">
    <source>
        <dbReference type="ARBA" id="ARBA00022723"/>
    </source>
</evidence>
<sequence>MHTFGITDHYFVVVEQPLTVSAPSMIKKQLTNSPLIESLRWYKDEQTMIYLIRRKDGKIHKRFVAEAFFYLHIINQYEEDNNIILDICAYRDASMLDCMYAESLKNIQKNPDYAKMFRGRPLRFVLPLADPTNNHCVDENSGLLCSTQTIIFHLNNGHHFVKPELLCDLGCETPKLHYDKHMGRPYRYFYAISSDVDAENPGTSEDDGVVLSSLVWGKGLENQVGIIILDAITWKELARAEFTTPSAVPKCLHGWFTPKIF</sequence>
<accession>A0A7R8ZBV9</accession>
<protein>
    <submittedName>
        <fullName evidence="6">Uncharacterized protein</fullName>
    </submittedName>
</protein>
<feature type="binding site" evidence="5">
    <location>
        <position position="253"/>
    </location>
    <ligand>
        <name>Fe cation</name>
        <dbReference type="ChEBI" id="CHEBI:24875"/>
        <note>catalytic</note>
    </ligand>
</feature>
<dbReference type="GO" id="GO:0042574">
    <property type="term" value="P:retinal metabolic process"/>
    <property type="evidence" value="ECO:0007669"/>
    <property type="project" value="TreeGrafter"/>
</dbReference>
<dbReference type="PANTHER" id="PTHR10543">
    <property type="entry name" value="BETA-CAROTENE DIOXYGENASE"/>
    <property type="match status" value="1"/>
</dbReference>
<keyword evidence="3" id="KW-0560">Oxidoreductase</keyword>
<feature type="binding site" evidence="5">
    <location>
        <position position="2"/>
    </location>
    <ligand>
        <name>Fe cation</name>
        <dbReference type="ChEBI" id="CHEBI:24875"/>
        <note>catalytic</note>
    </ligand>
</feature>
<feature type="binding site" evidence="5">
    <location>
        <position position="72"/>
    </location>
    <ligand>
        <name>Fe cation</name>
        <dbReference type="ChEBI" id="CHEBI:24875"/>
        <note>catalytic</note>
    </ligand>
</feature>
<dbReference type="AlphaFoldDB" id="A0A7R8ZBV9"/>
<dbReference type="GO" id="GO:0046872">
    <property type="term" value="F:metal ion binding"/>
    <property type="evidence" value="ECO:0007669"/>
    <property type="project" value="UniProtKB-KW"/>
</dbReference>
<dbReference type="GO" id="GO:0010436">
    <property type="term" value="F:carotenoid dioxygenase activity"/>
    <property type="evidence" value="ECO:0007669"/>
    <property type="project" value="TreeGrafter"/>
</dbReference>
<dbReference type="PANTHER" id="PTHR10543:SF24">
    <property type="entry name" value="CAROTENOID ISOMEROOXYGENASE"/>
    <property type="match status" value="1"/>
</dbReference>
<dbReference type="EMBL" id="OA566860">
    <property type="protein sequence ID" value="CAD7199582.1"/>
    <property type="molecule type" value="Genomic_DNA"/>
</dbReference>
<evidence type="ECO:0000256" key="3">
    <source>
        <dbReference type="ARBA" id="ARBA00023002"/>
    </source>
</evidence>
<organism evidence="6">
    <name type="scientific">Timema douglasi</name>
    <name type="common">Walking stick</name>
    <dbReference type="NCBI Taxonomy" id="61478"/>
    <lineage>
        <taxon>Eukaryota</taxon>
        <taxon>Metazoa</taxon>
        <taxon>Ecdysozoa</taxon>
        <taxon>Arthropoda</taxon>
        <taxon>Hexapoda</taxon>
        <taxon>Insecta</taxon>
        <taxon>Pterygota</taxon>
        <taxon>Neoptera</taxon>
        <taxon>Polyneoptera</taxon>
        <taxon>Phasmatodea</taxon>
        <taxon>Timematodea</taxon>
        <taxon>Timematoidea</taxon>
        <taxon>Timematidae</taxon>
        <taxon>Timema</taxon>
    </lineage>
</organism>
<evidence type="ECO:0000313" key="6">
    <source>
        <dbReference type="EMBL" id="CAD7199582.1"/>
    </source>
</evidence>
<keyword evidence="2 5" id="KW-0479">Metal-binding</keyword>
<proteinExistence type="inferred from homology"/>
<comment type="similarity">
    <text evidence="1">Belongs to the carotenoid oxygenase family.</text>
</comment>